<dbReference type="AlphaFoldDB" id="V4R8P8"/>
<name>V4R8P8_9HYPH</name>
<dbReference type="EMBL" id="AWXZ01000042">
    <property type="protein sequence ID" value="ESR22551.1"/>
    <property type="molecule type" value="Genomic_DNA"/>
</dbReference>
<gene>
    <name evidence="2" type="ORF">N177_4116</name>
</gene>
<reference evidence="2 3" key="1">
    <citation type="journal article" date="2014" name="Genome Announc.">
        <title>Draft Genome Sequence of Lutibaculum baratangense Strain AMV1T, Isolated from a Mud Volcano in Andamans, India.</title>
        <authorList>
            <person name="Singh A."/>
            <person name="Sreenivas A."/>
            <person name="Sathyanarayana Reddy G."/>
            <person name="Pinnaka A.K."/>
            <person name="Shivaji S."/>
        </authorList>
    </citation>
    <scope>NUCLEOTIDE SEQUENCE [LARGE SCALE GENOMIC DNA]</scope>
    <source>
        <strain evidence="2 3">AMV1</strain>
    </source>
</reference>
<protein>
    <recommendedName>
        <fullName evidence="4">Tyr recombinase domain-containing protein</fullName>
    </recommendedName>
</protein>
<dbReference type="Gene3D" id="1.10.443.10">
    <property type="entry name" value="Intergrase catalytic core"/>
    <property type="match status" value="1"/>
</dbReference>
<dbReference type="InterPro" id="IPR013762">
    <property type="entry name" value="Integrase-like_cat_sf"/>
</dbReference>
<comment type="caution">
    <text evidence="2">The sequence shown here is derived from an EMBL/GenBank/DDBJ whole genome shotgun (WGS) entry which is preliminary data.</text>
</comment>
<dbReference type="GO" id="GO:0003677">
    <property type="term" value="F:DNA binding"/>
    <property type="evidence" value="ECO:0007669"/>
    <property type="project" value="InterPro"/>
</dbReference>
<dbReference type="eggNOG" id="COG0582">
    <property type="taxonomic scope" value="Bacteria"/>
</dbReference>
<dbReference type="GO" id="GO:0015074">
    <property type="term" value="P:DNA integration"/>
    <property type="evidence" value="ECO:0007669"/>
    <property type="project" value="InterPro"/>
</dbReference>
<keyword evidence="3" id="KW-1185">Reference proteome</keyword>
<organism evidence="2 3">
    <name type="scientific">Lutibaculum baratangense AMV1</name>
    <dbReference type="NCBI Taxonomy" id="631454"/>
    <lineage>
        <taxon>Bacteria</taxon>
        <taxon>Pseudomonadati</taxon>
        <taxon>Pseudomonadota</taxon>
        <taxon>Alphaproteobacteria</taxon>
        <taxon>Hyphomicrobiales</taxon>
        <taxon>Tepidamorphaceae</taxon>
        <taxon>Lutibaculum</taxon>
    </lineage>
</organism>
<dbReference type="Proteomes" id="UP000017819">
    <property type="component" value="Unassembled WGS sequence"/>
</dbReference>
<sequence length="197" mass="22654">MLTGARLGELTFLKGEDVRMYEGHLCISLLDEEGVEAREEGRPLKTDESRRIIVLHDIIMRTGFPDWVAERRPDDWIWPRLHQRAAGAAIVRPAGAASKRQIRSMQAAGIHQPYTDVFHSLRHGAKDWHRDATVADRTSRLQIGHSFRDVDDSYGSKRLRQKEIDDLASLALPQGVDFGPYLIREEPLKDLPRKRWR</sequence>
<dbReference type="InterPro" id="IPR011010">
    <property type="entry name" value="DNA_brk_join_enz"/>
</dbReference>
<evidence type="ECO:0000313" key="3">
    <source>
        <dbReference type="Proteomes" id="UP000017819"/>
    </source>
</evidence>
<proteinExistence type="predicted"/>
<evidence type="ECO:0000256" key="1">
    <source>
        <dbReference type="ARBA" id="ARBA00023172"/>
    </source>
</evidence>
<evidence type="ECO:0000313" key="2">
    <source>
        <dbReference type="EMBL" id="ESR22551.1"/>
    </source>
</evidence>
<dbReference type="GO" id="GO:0006310">
    <property type="term" value="P:DNA recombination"/>
    <property type="evidence" value="ECO:0007669"/>
    <property type="project" value="UniProtKB-KW"/>
</dbReference>
<dbReference type="SUPFAM" id="SSF56349">
    <property type="entry name" value="DNA breaking-rejoining enzymes"/>
    <property type="match status" value="1"/>
</dbReference>
<accession>V4R8P8</accession>
<keyword evidence="1" id="KW-0233">DNA recombination</keyword>
<evidence type="ECO:0008006" key="4">
    <source>
        <dbReference type="Google" id="ProtNLM"/>
    </source>
</evidence>